<gene>
    <name evidence="1" type="ORF">ACFOSU_17490</name>
</gene>
<dbReference type="Pfam" id="PF04339">
    <property type="entry name" value="FemAB_like"/>
    <property type="match status" value="1"/>
</dbReference>
<accession>A0ABV7EV67</accession>
<dbReference type="SUPFAM" id="SSF55729">
    <property type="entry name" value="Acyl-CoA N-acyltransferases (Nat)"/>
    <property type="match status" value="1"/>
</dbReference>
<dbReference type="Proteomes" id="UP001595462">
    <property type="component" value="Unassembled WGS sequence"/>
</dbReference>
<reference evidence="2" key="1">
    <citation type="journal article" date="2019" name="Int. J. Syst. Evol. Microbiol.">
        <title>The Global Catalogue of Microorganisms (GCM) 10K type strain sequencing project: providing services to taxonomists for standard genome sequencing and annotation.</title>
        <authorList>
            <consortium name="The Broad Institute Genomics Platform"/>
            <consortium name="The Broad Institute Genome Sequencing Center for Infectious Disease"/>
            <person name="Wu L."/>
            <person name="Ma J."/>
        </authorList>
    </citation>
    <scope>NUCLEOTIDE SEQUENCE [LARGE SCALE GENOMIC DNA]</scope>
    <source>
        <strain evidence="2">KCTC 52640</strain>
    </source>
</reference>
<dbReference type="RefSeq" id="WP_380691207.1">
    <property type="nucleotide sequence ID" value="NZ_JBHRSS010000008.1"/>
</dbReference>
<keyword evidence="2" id="KW-1185">Reference proteome</keyword>
<protein>
    <submittedName>
        <fullName evidence="1">GNAT family N-acetyltransferase</fullName>
    </submittedName>
</protein>
<evidence type="ECO:0000313" key="2">
    <source>
        <dbReference type="Proteomes" id="UP001595462"/>
    </source>
</evidence>
<dbReference type="Gene3D" id="3.40.630.30">
    <property type="match status" value="1"/>
</dbReference>
<name>A0ABV7EV67_9GAMM</name>
<proteinExistence type="predicted"/>
<dbReference type="PANTHER" id="PTHR47017">
    <property type="entry name" value="ACYL-COA"/>
    <property type="match status" value="1"/>
</dbReference>
<organism evidence="1 2">
    <name type="scientific">Salinisphaera aquimarina</name>
    <dbReference type="NCBI Taxonomy" id="2094031"/>
    <lineage>
        <taxon>Bacteria</taxon>
        <taxon>Pseudomonadati</taxon>
        <taxon>Pseudomonadota</taxon>
        <taxon>Gammaproteobacteria</taxon>
        <taxon>Salinisphaerales</taxon>
        <taxon>Salinisphaeraceae</taxon>
        <taxon>Salinisphaera</taxon>
    </lineage>
</organism>
<comment type="caution">
    <text evidence="1">The sequence shown here is derived from an EMBL/GenBank/DDBJ whole genome shotgun (WGS) entry which is preliminary data.</text>
</comment>
<dbReference type="InterPro" id="IPR016181">
    <property type="entry name" value="Acyl_CoA_acyltransferase"/>
</dbReference>
<dbReference type="InterPro" id="IPR007434">
    <property type="entry name" value="FemAB-like"/>
</dbReference>
<evidence type="ECO:0000313" key="1">
    <source>
        <dbReference type="EMBL" id="MFC3105670.1"/>
    </source>
</evidence>
<sequence length="380" mass="42814">MARARQVESILDVPSAQWNALTGTAQPFVQHGFIAALEASGSVSSRNGWQPVHLLIENDADELIAAAPLYAKRHSYGEFVFDFSWANAYSQLGLDYYPKLVNAIPFTPVAGPRLLARDDQARAILADQMAALPGELGLSSIHTLFGDAPSTGAMTRAGAVARRGCQYRWYNRSYTDFDAFLGQLSSKRRKEIRRERKRMRDGGVEVVVRTPAEIDDDLWHTLYAFYGRTYAVRGQAPYLTLQFFDELKTRLPDQVLFFIAMHRDQPVGMAFMMLGGDTLYGRHWGCAADYHSLHFETCYYAGIDYCIEHGLACFDAGAQGEHKIRRGFEPEATWSNHVIVDPRLAGAVENFCQREAEMMESFQAEQRERCNFNHAELKAS</sequence>
<dbReference type="PANTHER" id="PTHR47017:SF1">
    <property type="entry name" value="ACYL-COA"/>
    <property type="match status" value="1"/>
</dbReference>
<dbReference type="EMBL" id="JBHRSS010000008">
    <property type="protein sequence ID" value="MFC3105670.1"/>
    <property type="molecule type" value="Genomic_DNA"/>
</dbReference>